<dbReference type="Pfam" id="PF05368">
    <property type="entry name" value="NmrA"/>
    <property type="match status" value="1"/>
</dbReference>
<comment type="caution">
    <text evidence="2">The sequence shown here is derived from an EMBL/GenBank/DDBJ whole genome shotgun (WGS) entry which is preliminary data.</text>
</comment>
<reference evidence="3" key="1">
    <citation type="submission" date="2018-12" db="EMBL/GenBank/DDBJ databases">
        <title>Tengunoibacter tsumagoiensis gen. nov., sp. nov., Dictyobacter kobayashii sp. nov., D. alpinus sp. nov., and D. joshuensis sp. nov. and description of Dictyobacteraceae fam. nov. within the order Ktedonobacterales isolated from Tengu-no-mugimeshi.</title>
        <authorList>
            <person name="Wang C.M."/>
            <person name="Zheng Y."/>
            <person name="Sakai Y."/>
            <person name="Toyoda A."/>
            <person name="Minakuchi Y."/>
            <person name="Abe K."/>
            <person name="Yokota A."/>
            <person name="Yabe S."/>
        </authorList>
    </citation>
    <scope>NUCLEOTIDE SEQUENCE [LARGE SCALE GENOMIC DNA]</scope>
    <source>
        <strain evidence="3">Uno16</strain>
    </source>
</reference>
<gene>
    <name evidence="2" type="ORF">KDA_50980</name>
</gene>
<sequence>MVQQITYLITAATGVTGRAVIAVLQAHGHQSIRALAHREDERSEQLQKQGVEVVFGDLRDFHAVRAALQGVKRAYFCFPIAPGMVQATAQFAQAAREAEVDAIVNMSQKIARKDAHSHDAFDHWLSERVFDWSGVPVTHLRPTFFAEWLLYLSPMIQQGTMYVPYGAGKAAFIAGEDQGRVIARILQDPKPHQGQVYPLYGPIEYTFAELAAEVSRVLKREIGYQQVPFEVLRETFTAGGENVARNDSLTGYAESNRPDALGEESHASQHLREAAIDMDNGLFSGTNDLVERITGRSPMRIEDFVLKHQAVLSPDRV</sequence>
<dbReference type="Gene3D" id="3.40.50.720">
    <property type="entry name" value="NAD(P)-binding Rossmann-like Domain"/>
    <property type="match status" value="1"/>
</dbReference>
<accession>A0A402BE11</accession>
<keyword evidence="3" id="KW-1185">Reference proteome</keyword>
<organism evidence="2 3">
    <name type="scientific">Dictyobacter alpinus</name>
    <dbReference type="NCBI Taxonomy" id="2014873"/>
    <lineage>
        <taxon>Bacteria</taxon>
        <taxon>Bacillati</taxon>
        <taxon>Chloroflexota</taxon>
        <taxon>Ktedonobacteria</taxon>
        <taxon>Ktedonobacterales</taxon>
        <taxon>Dictyobacteraceae</taxon>
        <taxon>Dictyobacter</taxon>
    </lineage>
</organism>
<dbReference type="AlphaFoldDB" id="A0A402BE11"/>
<dbReference type="Proteomes" id="UP000287171">
    <property type="component" value="Unassembled WGS sequence"/>
</dbReference>
<feature type="domain" description="NmrA-like" evidence="1">
    <location>
        <begin position="8"/>
        <end position="235"/>
    </location>
</feature>
<dbReference type="RefSeq" id="WP_126629846.1">
    <property type="nucleotide sequence ID" value="NZ_BIFT01000002.1"/>
</dbReference>
<evidence type="ECO:0000313" key="2">
    <source>
        <dbReference type="EMBL" id="GCE29614.1"/>
    </source>
</evidence>
<dbReference type="InterPro" id="IPR051604">
    <property type="entry name" value="Ergot_Alk_Oxidoreductase"/>
</dbReference>
<dbReference type="InterPro" id="IPR008030">
    <property type="entry name" value="NmrA-like"/>
</dbReference>
<protein>
    <recommendedName>
        <fullName evidence="1">NmrA-like domain-containing protein</fullName>
    </recommendedName>
</protein>
<evidence type="ECO:0000313" key="3">
    <source>
        <dbReference type="Proteomes" id="UP000287171"/>
    </source>
</evidence>
<proteinExistence type="predicted"/>
<dbReference type="PANTHER" id="PTHR43162">
    <property type="match status" value="1"/>
</dbReference>
<dbReference type="PANTHER" id="PTHR43162:SF1">
    <property type="entry name" value="PRESTALK A DIFFERENTIATION PROTEIN A"/>
    <property type="match status" value="1"/>
</dbReference>
<dbReference type="EMBL" id="BIFT01000002">
    <property type="protein sequence ID" value="GCE29614.1"/>
    <property type="molecule type" value="Genomic_DNA"/>
</dbReference>
<dbReference type="Gene3D" id="3.90.25.10">
    <property type="entry name" value="UDP-galactose 4-epimerase, domain 1"/>
    <property type="match status" value="1"/>
</dbReference>
<evidence type="ECO:0000259" key="1">
    <source>
        <dbReference type="Pfam" id="PF05368"/>
    </source>
</evidence>
<dbReference type="OrthoDB" id="285016at2"/>
<dbReference type="InterPro" id="IPR036291">
    <property type="entry name" value="NAD(P)-bd_dom_sf"/>
</dbReference>
<name>A0A402BE11_9CHLR</name>
<dbReference type="SUPFAM" id="SSF51735">
    <property type="entry name" value="NAD(P)-binding Rossmann-fold domains"/>
    <property type="match status" value="1"/>
</dbReference>